<accession>A0A087T2G5</accession>
<name>A0A087T2G5_STEMI</name>
<sequence>MNCVIFTLLFVLISNSVAEPEYTTPGGILSTNCHKGCTEVVVHESNCNPVCNIQRYERCVLDPRTPEPTCGSQNVSSAIPSELKRPYVCRCHPCLFRDKNEICVPQCPETEGEA</sequence>
<evidence type="ECO:0008006" key="4">
    <source>
        <dbReference type="Google" id="ProtNLM"/>
    </source>
</evidence>
<proteinExistence type="predicted"/>
<evidence type="ECO:0000256" key="1">
    <source>
        <dbReference type="SAM" id="SignalP"/>
    </source>
</evidence>
<reference evidence="2 3" key="1">
    <citation type="submission" date="2013-11" db="EMBL/GenBank/DDBJ databases">
        <title>Genome sequencing of Stegodyphus mimosarum.</title>
        <authorList>
            <person name="Bechsgaard J."/>
        </authorList>
    </citation>
    <scope>NUCLEOTIDE SEQUENCE [LARGE SCALE GENOMIC DNA]</scope>
</reference>
<evidence type="ECO:0000313" key="3">
    <source>
        <dbReference type="Proteomes" id="UP000054359"/>
    </source>
</evidence>
<protein>
    <recommendedName>
        <fullName evidence="4">TIL domain-containing protein</fullName>
    </recommendedName>
</protein>
<dbReference type="Proteomes" id="UP000054359">
    <property type="component" value="Unassembled WGS sequence"/>
</dbReference>
<feature type="non-terminal residue" evidence="2">
    <location>
        <position position="114"/>
    </location>
</feature>
<dbReference type="EMBL" id="KK113085">
    <property type="protein sequence ID" value="KFM59304.1"/>
    <property type="molecule type" value="Genomic_DNA"/>
</dbReference>
<keyword evidence="3" id="KW-1185">Reference proteome</keyword>
<keyword evidence="1" id="KW-0732">Signal</keyword>
<evidence type="ECO:0000313" key="2">
    <source>
        <dbReference type="EMBL" id="KFM59304.1"/>
    </source>
</evidence>
<dbReference type="OMA" id="CHKGCTE"/>
<dbReference type="OrthoDB" id="6406749at2759"/>
<organism evidence="2 3">
    <name type="scientific">Stegodyphus mimosarum</name>
    <name type="common">African social velvet spider</name>
    <dbReference type="NCBI Taxonomy" id="407821"/>
    <lineage>
        <taxon>Eukaryota</taxon>
        <taxon>Metazoa</taxon>
        <taxon>Ecdysozoa</taxon>
        <taxon>Arthropoda</taxon>
        <taxon>Chelicerata</taxon>
        <taxon>Arachnida</taxon>
        <taxon>Araneae</taxon>
        <taxon>Araneomorphae</taxon>
        <taxon>Entelegynae</taxon>
        <taxon>Eresoidea</taxon>
        <taxon>Eresidae</taxon>
        <taxon>Stegodyphus</taxon>
    </lineage>
</organism>
<feature type="chain" id="PRO_5001829274" description="TIL domain-containing protein" evidence="1">
    <location>
        <begin position="19"/>
        <end position="114"/>
    </location>
</feature>
<feature type="signal peptide" evidence="1">
    <location>
        <begin position="1"/>
        <end position="18"/>
    </location>
</feature>
<dbReference type="AlphaFoldDB" id="A0A087T2G5"/>
<gene>
    <name evidence="2" type="ORF">X975_18281</name>
</gene>